<keyword evidence="3" id="KW-1185">Reference proteome</keyword>
<gene>
    <name evidence="1" type="ORF">BRADI_4g37845v3</name>
</gene>
<dbReference type="InParanoid" id="A0A0Q3PPQ6"/>
<evidence type="ECO:0000313" key="2">
    <source>
        <dbReference type="EnsemblPlants" id="KQJ91457"/>
    </source>
</evidence>
<reference evidence="1 2" key="1">
    <citation type="journal article" date="2010" name="Nature">
        <title>Genome sequencing and analysis of the model grass Brachypodium distachyon.</title>
        <authorList>
            <consortium name="International Brachypodium Initiative"/>
        </authorList>
    </citation>
    <scope>NUCLEOTIDE SEQUENCE [LARGE SCALE GENOMIC DNA]</scope>
    <source>
        <strain evidence="1 2">Bd21</strain>
    </source>
</reference>
<organism evidence="1">
    <name type="scientific">Brachypodium distachyon</name>
    <name type="common">Purple false brome</name>
    <name type="synonym">Trachynia distachya</name>
    <dbReference type="NCBI Taxonomy" id="15368"/>
    <lineage>
        <taxon>Eukaryota</taxon>
        <taxon>Viridiplantae</taxon>
        <taxon>Streptophyta</taxon>
        <taxon>Embryophyta</taxon>
        <taxon>Tracheophyta</taxon>
        <taxon>Spermatophyta</taxon>
        <taxon>Magnoliopsida</taxon>
        <taxon>Liliopsida</taxon>
        <taxon>Poales</taxon>
        <taxon>Poaceae</taxon>
        <taxon>BOP clade</taxon>
        <taxon>Pooideae</taxon>
        <taxon>Stipodae</taxon>
        <taxon>Brachypodieae</taxon>
        <taxon>Brachypodium</taxon>
    </lineage>
</organism>
<evidence type="ECO:0000313" key="1">
    <source>
        <dbReference type="EMBL" id="KQJ91457.1"/>
    </source>
</evidence>
<sequence length="97" mass="11483">MVLKFWYSTLHVGGTQIREYKMNKFLVLLNTEGIHERYTCALLRVRSKLEDETPVQLETTLRFLCACQVIDHFYGLQPPQYMQTLLIRYCISIDAYC</sequence>
<dbReference type="EnsemblPlants" id="KQJ91457">
    <property type="protein sequence ID" value="KQJ91457"/>
    <property type="gene ID" value="BRADI_4g37845v3"/>
</dbReference>
<accession>A0A0Q3PPQ6</accession>
<dbReference type="AlphaFoldDB" id="A0A0Q3PPQ6"/>
<dbReference type="EMBL" id="CM000883">
    <property type="protein sequence ID" value="KQJ91457.1"/>
    <property type="molecule type" value="Genomic_DNA"/>
</dbReference>
<protein>
    <submittedName>
        <fullName evidence="1 2">Uncharacterized protein</fullName>
    </submittedName>
</protein>
<reference evidence="1" key="2">
    <citation type="submission" date="2017-06" db="EMBL/GenBank/DDBJ databases">
        <title>WGS assembly of Brachypodium distachyon.</title>
        <authorList>
            <consortium name="The International Brachypodium Initiative"/>
            <person name="Lucas S."/>
            <person name="Harmon-Smith M."/>
            <person name="Lail K."/>
            <person name="Tice H."/>
            <person name="Grimwood J."/>
            <person name="Bruce D."/>
            <person name="Barry K."/>
            <person name="Shu S."/>
            <person name="Lindquist E."/>
            <person name="Wang M."/>
            <person name="Pitluck S."/>
            <person name="Vogel J.P."/>
            <person name="Garvin D.F."/>
            <person name="Mockler T.C."/>
            <person name="Schmutz J."/>
            <person name="Rokhsar D."/>
            <person name="Bevan M.W."/>
        </authorList>
    </citation>
    <scope>NUCLEOTIDE SEQUENCE</scope>
    <source>
        <strain evidence="1">Bd21</strain>
    </source>
</reference>
<name>A0A0Q3PPQ6_BRADI</name>
<evidence type="ECO:0000313" key="3">
    <source>
        <dbReference type="Proteomes" id="UP000008810"/>
    </source>
</evidence>
<dbReference type="Proteomes" id="UP000008810">
    <property type="component" value="Chromosome 4"/>
</dbReference>
<dbReference type="Gramene" id="KQJ91457">
    <property type="protein sequence ID" value="KQJ91457"/>
    <property type="gene ID" value="BRADI_4g37845v3"/>
</dbReference>
<proteinExistence type="predicted"/>
<reference evidence="2" key="3">
    <citation type="submission" date="2018-08" db="UniProtKB">
        <authorList>
            <consortium name="EnsemblPlants"/>
        </authorList>
    </citation>
    <scope>IDENTIFICATION</scope>
    <source>
        <strain evidence="2">cv. Bd21</strain>
    </source>
</reference>